<sequence length="317" mass="34493">MNDMETTGFLRRTILLTAAAMPMIGSKVFAATPNQGASTVYFSKDINSENFLAIYDRLRKDANLPEDGRLSGIKLHGDDVDTNRGMWEALLNHIPNSKFVECNYASIYPAGRGNTQGNIRAITAQGVDKNRLDILDRNNEYTEVPIKGGKELKSVSAPTALLKEYGCVALTANFRIPSFAGFSGACKNVGIGLASGEGKTQVHGLGVRKDTGFFRRLADASKGIHDAMDNRLLFINVVSNIHVDPLKGTKVRTGNLGIVGSLDLLAADQAAADLIYGLTPAEYNAYSLQEKIDRGFLQLEYLDEIKAGNRTYKLITL</sequence>
<accession>A0A6I3S3S8</accession>
<dbReference type="EMBL" id="WNCL01000069">
    <property type="protein sequence ID" value="MTU44383.1"/>
    <property type="molecule type" value="Genomic_DNA"/>
</dbReference>
<dbReference type="InterPro" id="IPR007160">
    <property type="entry name" value="DUF362"/>
</dbReference>
<gene>
    <name evidence="2" type="ORF">GMD42_12385</name>
</gene>
<reference evidence="2 3" key="1">
    <citation type="journal article" date="2019" name="Nat. Med.">
        <title>A library of human gut bacterial isolates paired with longitudinal multiomics data enables mechanistic microbiome research.</title>
        <authorList>
            <person name="Poyet M."/>
            <person name="Groussin M."/>
            <person name="Gibbons S.M."/>
            <person name="Avila-Pacheco J."/>
            <person name="Jiang X."/>
            <person name="Kearney S.M."/>
            <person name="Perrotta A.R."/>
            <person name="Berdy B."/>
            <person name="Zhao S."/>
            <person name="Lieberman T.D."/>
            <person name="Swanson P.K."/>
            <person name="Smith M."/>
            <person name="Roesemann S."/>
            <person name="Alexander J.E."/>
            <person name="Rich S.A."/>
            <person name="Livny J."/>
            <person name="Vlamakis H."/>
            <person name="Clish C."/>
            <person name="Bullock K."/>
            <person name="Deik A."/>
            <person name="Scott J."/>
            <person name="Pierce K.A."/>
            <person name="Xavier R.J."/>
            <person name="Alm E.J."/>
        </authorList>
    </citation>
    <scope>NUCLEOTIDE SEQUENCE [LARGE SCALE GENOMIC DNA]</scope>
    <source>
        <strain evidence="2 3">BIOML-A2</strain>
    </source>
</reference>
<feature type="domain" description="DUF362" evidence="1">
    <location>
        <begin position="131"/>
        <end position="273"/>
    </location>
</feature>
<protein>
    <submittedName>
        <fullName evidence="2">DUF362 domain-containing protein</fullName>
    </submittedName>
</protein>
<comment type="caution">
    <text evidence="2">The sequence shown here is derived from an EMBL/GenBank/DDBJ whole genome shotgun (WGS) entry which is preliminary data.</text>
</comment>
<proteinExistence type="predicted"/>
<dbReference type="AlphaFoldDB" id="A0A6I3S3S8"/>
<evidence type="ECO:0000259" key="1">
    <source>
        <dbReference type="Pfam" id="PF04015"/>
    </source>
</evidence>
<name>A0A6I3S3S8_9BURK</name>
<dbReference type="Pfam" id="PF04015">
    <property type="entry name" value="DUF362"/>
    <property type="match status" value="1"/>
</dbReference>
<evidence type="ECO:0000313" key="3">
    <source>
        <dbReference type="Proteomes" id="UP000462362"/>
    </source>
</evidence>
<organism evidence="2 3">
    <name type="scientific">Parasutterella excrementihominis</name>
    <dbReference type="NCBI Taxonomy" id="487175"/>
    <lineage>
        <taxon>Bacteria</taxon>
        <taxon>Pseudomonadati</taxon>
        <taxon>Pseudomonadota</taxon>
        <taxon>Betaproteobacteria</taxon>
        <taxon>Burkholderiales</taxon>
        <taxon>Sutterellaceae</taxon>
        <taxon>Parasutterella</taxon>
    </lineage>
</organism>
<dbReference type="Proteomes" id="UP000462362">
    <property type="component" value="Unassembled WGS sequence"/>
</dbReference>
<evidence type="ECO:0000313" key="2">
    <source>
        <dbReference type="EMBL" id="MTU44383.1"/>
    </source>
</evidence>